<gene>
    <name evidence="1" type="ORF">SLEP1_g38158</name>
</gene>
<dbReference type="EMBL" id="BPVZ01000082">
    <property type="protein sequence ID" value="GKV29212.1"/>
    <property type="molecule type" value="Genomic_DNA"/>
</dbReference>
<name>A0AAV5KXN0_9ROSI</name>
<accession>A0AAV5KXN0</accession>
<evidence type="ECO:0000313" key="2">
    <source>
        <dbReference type="Proteomes" id="UP001054252"/>
    </source>
</evidence>
<sequence length="37" mass="4023">MHTSLPTMNSNLIDLNNSMVLTSESGEDIIYGVPTIN</sequence>
<evidence type="ECO:0000313" key="1">
    <source>
        <dbReference type="EMBL" id="GKV29212.1"/>
    </source>
</evidence>
<dbReference type="Proteomes" id="UP001054252">
    <property type="component" value="Unassembled WGS sequence"/>
</dbReference>
<keyword evidence="2" id="KW-1185">Reference proteome</keyword>
<reference evidence="1 2" key="1">
    <citation type="journal article" date="2021" name="Commun. Biol.">
        <title>The genome of Shorea leprosula (Dipterocarpaceae) highlights the ecological relevance of drought in aseasonal tropical rainforests.</title>
        <authorList>
            <person name="Ng K.K.S."/>
            <person name="Kobayashi M.J."/>
            <person name="Fawcett J.A."/>
            <person name="Hatakeyama M."/>
            <person name="Paape T."/>
            <person name="Ng C.H."/>
            <person name="Ang C.C."/>
            <person name="Tnah L.H."/>
            <person name="Lee C.T."/>
            <person name="Nishiyama T."/>
            <person name="Sese J."/>
            <person name="O'Brien M.J."/>
            <person name="Copetti D."/>
            <person name="Mohd Noor M.I."/>
            <person name="Ong R.C."/>
            <person name="Putra M."/>
            <person name="Sireger I.Z."/>
            <person name="Indrioko S."/>
            <person name="Kosugi Y."/>
            <person name="Izuno A."/>
            <person name="Isagi Y."/>
            <person name="Lee S.L."/>
            <person name="Shimizu K.K."/>
        </authorList>
    </citation>
    <scope>NUCLEOTIDE SEQUENCE [LARGE SCALE GENOMIC DNA]</scope>
    <source>
        <strain evidence="1">214</strain>
    </source>
</reference>
<dbReference type="AlphaFoldDB" id="A0AAV5KXN0"/>
<protein>
    <submittedName>
        <fullName evidence="1">Uncharacterized protein</fullName>
    </submittedName>
</protein>
<comment type="caution">
    <text evidence="1">The sequence shown here is derived from an EMBL/GenBank/DDBJ whole genome shotgun (WGS) entry which is preliminary data.</text>
</comment>
<proteinExistence type="predicted"/>
<organism evidence="1 2">
    <name type="scientific">Rubroshorea leprosula</name>
    <dbReference type="NCBI Taxonomy" id="152421"/>
    <lineage>
        <taxon>Eukaryota</taxon>
        <taxon>Viridiplantae</taxon>
        <taxon>Streptophyta</taxon>
        <taxon>Embryophyta</taxon>
        <taxon>Tracheophyta</taxon>
        <taxon>Spermatophyta</taxon>
        <taxon>Magnoliopsida</taxon>
        <taxon>eudicotyledons</taxon>
        <taxon>Gunneridae</taxon>
        <taxon>Pentapetalae</taxon>
        <taxon>rosids</taxon>
        <taxon>malvids</taxon>
        <taxon>Malvales</taxon>
        <taxon>Dipterocarpaceae</taxon>
        <taxon>Rubroshorea</taxon>
    </lineage>
</organism>